<evidence type="ECO:0000313" key="3">
    <source>
        <dbReference type="EMBL" id="GMA89865.1"/>
    </source>
</evidence>
<reference evidence="4" key="1">
    <citation type="journal article" date="2019" name="Int. J. Syst. Evol. Microbiol.">
        <title>The Global Catalogue of Microorganisms (GCM) 10K type strain sequencing project: providing services to taxonomists for standard genome sequencing and annotation.</title>
        <authorList>
            <consortium name="The Broad Institute Genomics Platform"/>
            <consortium name="The Broad Institute Genome Sequencing Center for Infectious Disease"/>
            <person name="Wu L."/>
            <person name="Ma J."/>
        </authorList>
    </citation>
    <scope>NUCLEOTIDE SEQUENCE [LARGE SCALE GENOMIC DNA]</scope>
    <source>
        <strain evidence="4">NBRC 108755</strain>
    </source>
</reference>
<accession>A0ABQ6JNL3</accession>
<dbReference type="Gene3D" id="3.40.50.1240">
    <property type="entry name" value="Phosphoglycerate mutase-like"/>
    <property type="match status" value="1"/>
</dbReference>
<dbReference type="Proteomes" id="UP001157069">
    <property type="component" value="Unassembled WGS sequence"/>
</dbReference>
<dbReference type="PANTHER" id="PTHR48100:SF1">
    <property type="entry name" value="HISTIDINE PHOSPHATASE FAMILY PROTEIN-RELATED"/>
    <property type="match status" value="1"/>
</dbReference>
<dbReference type="SUPFAM" id="SSF53254">
    <property type="entry name" value="Phosphoglycerate mutase-like"/>
    <property type="match status" value="1"/>
</dbReference>
<organism evidence="3 4">
    <name type="scientific">Homoserinibacter gongjuensis</name>
    <dbReference type="NCBI Taxonomy" id="1162968"/>
    <lineage>
        <taxon>Bacteria</taxon>
        <taxon>Bacillati</taxon>
        <taxon>Actinomycetota</taxon>
        <taxon>Actinomycetes</taxon>
        <taxon>Micrococcales</taxon>
        <taxon>Microbacteriaceae</taxon>
        <taxon>Homoserinibacter</taxon>
    </lineage>
</organism>
<name>A0ABQ6JNL3_9MICO</name>
<dbReference type="SMART" id="SM00855">
    <property type="entry name" value="PGAM"/>
    <property type="match status" value="1"/>
</dbReference>
<evidence type="ECO:0000313" key="4">
    <source>
        <dbReference type="Proteomes" id="UP001157069"/>
    </source>
</evidence>
<sequence length="220" mass="23661">MSATITVHLVRHGESVWNLEGRYQGQSDSGLTETGRRQAQLFAAGFVAEVPAPDLVASSDLPRVRDTAAEYAARTGAEVRIDPALREMSVGDWAGRTFEEIEAEHPEIVAAVAAGEDIARGVGGETFAETRERVAAAIERVVAELAERDGDQVAVIFTSGNPIRLAAAHMLGLPSPGHMPLGSPDNCSLTTFRVRGARREVLRFNHDITPARPADQREIS</sequence>
<dbReference type="InterPro" id="IPR001345">
    <property type="entry name" value="PG/BPGM_mutase_AS"/>
</dbReference>
<dbReference type="EMBL" id="BSVA01000001">
    <property type="protein sequence ID" value="GMA89865.1"/>
    <property type="molecule type" value="Genomic_DNA"/>
</dbReference>
<keyword evidence="4" id="KW-1185">Reference proteome</keyword>
<dbReference type="Pfam" id="PF00300">
    <property type="entry name" value="His_Phos_1"/>
    <property type="match status" value="1"/>
</dbReference>
<dbReference type="PANTHER" id="PTHR48100">
    <property type="entry name" value="BROAD-SPECIFICITY PHOSPHATASE YOR283W-RELATED"/>
    <property type="match status" value="1"/>
</dbReference>
<keyword evidence="2" id="KW-0413">Isomerase</keyword>
<protein>
    <submittedName>
        <fullName evidence="3">Phosphoglycerate mutase</fullName>
    </submittedName>
</protein>
<proteinExistence type="predicted"/>
<dbReference type="CDD" id="cd07067">
    <property type="entry name" value="HP_PGM_like"/>
    <property type="match status" value="1"/>
</dbReference>
<evidence type="ECO:0000256" key="1">
    <source>
        <dbReference type="ARBA" id="ARBA00023152"/>
    </source>
</evidence>
<dbReference type="InterPro" id="IPR013078">
    <property type="entry name" value="His_Pase_superF_clade-1"/>
</dbReference>
<dbReference type="RefSeq" id="WP_284297332.1">
    <property type="nucleotide sequence ID" value="NZ_BSVA01000001.1"/>
</dbReference>
<dbReference type="InterPro" id="IPR050275">
    <property type="entry name" value="PGM_Phosphatase"/>
</dbReference>
<keyword evidence="1" id="KW-0324">Glycolysis</keyword>
<dbReference type="InterPro" id="IPR029033">
    <property type="entry name" value="His_PPase_superfam"/>
</dbReference>
<comment type="caution">
    <text evidence="3">The sequence shown here is derived from an EMBL/GenBank/DDBJ whole genome shotgun (WGS) entry which is preliminary data.</text>
</comment>
<evidence type="ECO:0000256" key="2">
    <source>
        <dbReference type="ARBA" id="ARBA00023235"/>
    </source>
</evidence>
<dbReference type="PROSITE" id="PS00175">
    <property type="entry name" value="PG_MUTASE"/>
    <property type="match status" value="1"/>
</dbReference>
<gene>
    <name evidence="3" type="ORF">GCM10025869_03940</name>
</gene>